<evidence type="ECO:0000256" key="1">
    <source>
        <dbReference type="SAM" id="MobiDB-lite"/>
    </source>
</evidence>
<evidence type="ECO:0000313" key="4">
    <source>
        <dbReference type="EMBL" id="QDT55629.1"/>
    </source>
</evidence>
<protein>
    <submittedName>
        <fullName evidence="4">Uncharacterized protein</fullName>
    </submittedName>
</protein>
<gene>
    <name evidence="4" type="ORF">Pan44_36750</name>
</gene>
<evidence type="ECO:0000256" key="3">
    <source>
        <dbReference type="SAM" id="SignalP"/>
    </source>
</evidence>
<dbReference type="Proteomes" id="UP000315700">
    <property type="component" value="Chromosome"/>
</dbReference>
<evidence type="ECO:0000256" key="2">
    <source>
        <dbReference type="SAM" id="Phobius"/>
    </source>
</evidence>
<keyword evidence="2" id="KW-0472">Membrane</keyword>
<dbReference type="AlphaFoldDB" id="A0A517SHM9"/>
<dbReference type="RefSeq" id="WP_197453427.1">
    <property type="nucleotide sequence ID" value="NZ_CP036271.1"/>
</dbReference>
<organism evidence="4 5">
    <name type="scientific">Caulifigura coniformis</name>
    <dbReference type="NCBI Taxonomy" id="2527983"/>
    <lineage>
        <taxon>Bacteria</taxon>
        <taxon>Pseudomonadati</taxon>
        <taxon>Planctomycetota</taxon>
        <taxon>Planctomycetia</taxon>
        <taxon>Planctomycetales</taxon>
        <taxon>Planctomycetaceae</taxon>
        <taxon>Caulifigura</taxon>
    </lineage>
</organism>
<sequence precursor="true">MLRISTFVALFACLVFVTSAVMAQESPPAAPAAAGESTDKTAETVKDETGKIVSETKESVDKIAKQVDQDPRAKEASAGLLTFIYKVAERLSFPAFHWAAFALMVAGVVSYAFQLVLGKLALLFRGSLNLAEILSDAKAFVISVVGLVLTTQAAAENSTFTQSPFAVLSSAAVGAIVGLIFYRWGQRQEVEAAVGRSRPVVVTKS</sequence>
<feature type="transmembrane region" description="Helical" evidence="2">
    <location>
        <begin position="137"/>
        <end position="155"/>
    </location>
</feature>
<dbReference type="InParanoid" id="A0A517SHM9"/>
<reference evidence="4 5" key="1">
    <citation type="submission" date="2019-02" db="EMBL/GenBank/DDBJ databases">
        <title>Deep-cultivation of Planctomycetes and their phenomic and genomic characterization uncovers novel biology.</title>
        <authorList>
            <person name="Wiegand S."/>
            <person name="Jogler M."/>
            <person name="Boedeker C."/>
            <person name="Pinto D."/>
            <person name="Vollmers J."/>
            <person name="Rivas-Marin E."/>
            <person name="Kohn T."/>
            <person name="Peeters S.H."/>
            <person name="Heuer A."/>
            <person name="Rast P."/>
            <person name="Oberbeckmann S."/>
            <person name="Bunk B."/>
            <person name="Jeske O."/>
            <person name="Meyerdierks A."/>
            <person name="Storesund J.E."/>
            <person name="Kallscheuer N."/>
            <person name="Luecker S."/>
            <person name="Lage O.M."/>
            <person name="Pohl T."/>
            <person name="Merkel B.J."/>
            <person name="Hornburger P."/>
            <person name="Mueller R.-W."/>
            <person name="Bruemmer F."/>
            <person name="Labrenz M."/>
            <person name="Spormann A.M."/>
            <person name="Op den Camp H."/>
            <person name="Overmann J."/>
            <person name="Amann R."/>
            <person name="Jetten M.S.M."/>
            <person name="Mascher T."/>
            <person name="Medema M.H."/>
            <person name="Devos D.P."/>
            <person name="Kaster A.-K."/>
            <person name="Ovreas L."/>
            <person name="Rohde M."/>
            <person name="Galperin M.Y."/>
            <person name="Jogler C."/>
        </authorList>
    </citation>
    <scope>NUCLEOTIDE SEQUENCE [LARGE SCALE GENOMIC DNA]</scope>
    <source>
        <strain evidence="4 5">Pan44</strain>
    </source>
</reference>
<proteinExistence type="predicted"/>
<keyword evidence="5" id="KW-1185">Reference proteome</keyword>
<feature type="transmembrane region" description="Helical" evidence="2">
    <location>
        <begin position="161"/>
        <end position="182"/>
    </location>
</feature>
<keyword evidence="2" id="KW-0812">Transmembrane</keyword>
<dbReference type="EMBL" id="CP036271">
    <property type="protein sequence ID" value="QDT55629.1"/>
    <property type="molecule type" value="Genomic_DNA"/>
</dbReference>
<feature type="region of interest" description="Disordered" evidence="1">
    <location>
        <begin position="28"/>
        <end position="48"/>
    </location>
</feature>
<feature type="signal peptide" evidence="3">
    <location>
        <begin position="1"/>
        <end position="23"/>
    </location>
</feature>
<dbReference type="KEGG" id="ccos:Pan44_36750"/>
<keyword evidence="2" id="KW-1133">Transmembrane helix</keyword>
<keyword evidence="3" id="KW-0732">Signal</keyword>
<feature type="transmembrane region" description="Helical" evidence="2">
    <location>
        <begin position="95"/>
        <end position="117"/>
    </location>
</feature>
<name>A0A517SHM9_9PLAN</name>
<evidence type="ECO:0000313" key="5">
    <source>
        <dbReference type="Proteomes" id="UP000315700"/>
    </source>
</evidence>
<feature type="chain" id="PRO_5021971082" evidence="3">
    <location>
        <begin position="24"/>
        <end position="205"/>
    </location>
</feature>
<feature type="compositionally biased region" description="Basic and acidic residues" evidence="1">
    <location>
        <begin position="37"/>
        <end position="48"/>
    </location>
</feature>
<accession>A0A517SHM9</accession>